<feature type="domain" description="Thiolase N-terminal" evidence="1">
    <location>
        <begin position="4"/>
        <end position="181"/>
    </location>
</feature>
<dbReference type="SUPFAM" id="SSF53901">
    <property type="entry name" value="Thiolase-like"/>
    <property type="match status" value="1"/>
</dbReference>
<feature type="non-terminal residue" evidence="2">
    <location>
        <position position="182"/>
    </location>
</feature>
<gene>
    <name evidence="2" type="ORF">METZ01_LOCUS489168</name>
</gene>
<sequence length="182" mass="19462">MTACIVGWSHTPFGKHEDEDVESLIVKAAQGALADSGLEATDIDEIFVGHCNAGFSRQEFTASLALQADDNFRFIPATRVENACATGSSAIYQGIKTIEAKRARFVLVVGVEKMTDTKGPTVGENLLRASYVKEEADIEGGFAGVFGNVAENYFQRHGDQSDALAKIAAKNHKAGARNPLAQ</sequence>
<dbReference type="PANTHER" id="PTHR42870:SF1">
    <property type="entry name" value="NON-SPECIFIC LIPID-TRANSFER PROTEIN-LIKE 2"/>
    <property type="match status" value="1"/>
</dbReference>
<organism evidence="2">
    <name type="scientific">marine metagenome</name>
    <dbReference type="NCBI Taxonomy" id="408172"/>
    <lineage>
        <taxon>unclassified sequences</taxon>
        <taxon>metagenomes</taxon>
        <taxon>ecological metagenomes</taxon>
    </lineage>
</organism>
<dbReference type="PANTHER" id="PTHR42870">
    <property type="entry name" value="ACETYL-COA C-ACETYLTRANSFERASE"/>
    <property type="match status" value="1"/>
</dbReference>
<proteinExistence type="predicted"/>
<dbReference type="Gene3D" id="3.40.47.10">
    <property type="match status" value="1"/>
</dbReference>
<reference evidence="2" key="1">
    <citation type="submission" date="2018-05" db="EMBL/GenBank/DDBJ databases">
        <authorList>
            <person name="Lanie J.A."/>
            <person name="Ng W.-L."/>
            <person name="Kazmierczak K.M."/>
            <person name="Andrzejewski T.M."/>
            <person name="Davidsen T.M."/>
            <person name="Wayne K.J."/>
            <person name="Tettelin H."/>
            <person name="Glass J.I."/>
            <person name="Rusch D."/>
            <person name="Podicherti R."/>
            <person name="Tsui H.-C.T."/>
            <person name="Winkler M.E."/>
        </authorList>
    </citation>
    <scope>NUCLEOTIDE SEQUENCE</scope>
</reference>
<dbReference type="InterPro" id="IPR016039">
    <property type="entry name" value="Thiolase-like"/>
</dbReference>
<dbReference type="CDD" id="cd00829">
    <property type="entry name" value="SCP-x_thiolase"/>
    <property type="match status" value="1"/>
</dbReference>
<evidence type="ECO:0000313" key="2">
    <source>
        <dbReference type="EMBL" id="SVE36314.1"/>
    </source>
</evidence>
<evidence type="ECO:0000259" key="1">
    <source>
        <dbReference type="Pfam" id="PF00108"/>
    </source>
</evidence>
<accession>A0A383CW52</accession>
<dbReference type="GO" id="GO:0016747">
    <property type="term" value="F:acyltransferase activity, transferring groups other than amino-acyl groups"/>
    <property type="evidence" value="ECO:0007669"/>
    <property type="project" value="InterPro"/>
</dbReference>
<dbReference type="AlphaFoldDB" id="A0A383CW52"/>
<dbReference type="EMBL" id="UINC01212127">
    <property type="protein sequence ID" value="SVE36314.1"/>
    <property type="molecule type" value="Genomic_DNA"/>
</dbReference>
<dbReference type="InterPro" id="IPR020616">
    <property type="entry name" value="Thiolase_N"/>
</dbReference>
<protein>
    <recommendedName>
        <fullName evidence="1">Thiolase N-terminal domain-containing protein</fullName>
    </recommendedName>
</protein>
<dbReference type="Pfam" id="PF00108">
    <property type="entry name" value="Thiolase_N"/>
    <property type="match status" value="1"/>
</dbReference>
<name>A0A383CW52_9ZZZZ</name>